<evidence type="ECO:0000313" key="8">
    <source>
        <dbReference type="EMBL" id="KGX91286.1"/>
    </source>
</evidence>
<dbReference type="PANTHER" id="PTHR40064:SF1">
    <property type="entry name" value="MEMBRANE PROTEIN"/>
    <property type="match status" value="1"/>
</dbReference>
<reference evidence="8 9" key="1">
    <citation type="submission" date="2013-08" db="EMBL/GenBank/DDBJ databases">
        <authorList>
            <person name="Huang J."/>
            <person name="Wang G."/>
        </authorList>
    </citation>
    <scope>NUCLEOTIDE SEQUENCE [LARGE SCALE GENOMIC DNA]</scope>
    <source>
        <strain evidence="8 9">JSM 076056</strain>
    </source>
</reference>
<dbReference type="PANTHER" id="PTHR40064">
    <property type="entry name" value="MEMBRANE PROTEIN-RELATED"/>
    <property type="match status" value="1"/>
</dbReference>
<evidence type="ECO:0000259" key="7">
    <source>
        <dbReference type="Pfam" id="PF11728"/>
    </source>
</evidence>
<accession>A0A0A5GDI8</accession>
<evidence type="ECO:0000256" key="5">
    <source>
        <dbReference type="ARBA" id="ARBA00023136"/>
    </source>
</evidence>
<organism evidence="8 9">
    <name type="scientific">Pontibacillus halophilus JSM 076056 = DSM 19796</name>
    <dbReference type="NCBI Taxonomy" id="1385510"/>
    <lineage>
        <taxon>Bacteria</taxon>
        <taxon>Bacillati</taxon>
        <taxon>Bacillota</taxon>
        <taxon>Bacilli</taxon>
        <taxon>Bacillales</taxon>
        <taxon>Bacillaceae</taxon>
        <taxon>Pontibacillus</taxon>
    </lineage>
</organism>
<dbReference type="InterPro" id="IPR038323">
    <property type="entry name" value="ArAE_1_C_sf"/>
</dbReference>
<comment type="subcellular location">
    <subcellularLocation>
        <location evidence="1">Cell membrane</location>
        <topology evidence="1">Multi-pass membrane protein</topology>
    </subcellularLocation>
</comment>
<keyword evidence="2" id="KW-1003">Cell membrane</keyword>
<dbReference type="InterPro" id="IPR010343">
    <property type="entry name" value="ArAE_1"/>
</dbReference>
<evidence type="ECO:0000256" key="3">
    <source>
        <dbReference type="ARBA" id="ARBA00022692"/>
    </source>
</evidence>
<evidence type="ECO:0000313" key="9">
    <source>
        <dbReference type="Proteomes" id="UP000030528"/>
    </source>
</evidence>
<dbReference type="Proteomes" id="UP000030528">
    <property type="component" value="Unassembled WGS sequence"/>
</dbReference>
<sequence length="317" mass="36008">MVKIGYRTIKTAIGTPIAIWIAELLSLTNFASAGILTILCIQNTRKRSVTSASSRFLACMLAMGLSYLFFEFLGYQPYIIGLMLLVFIPATVKLKIQEGIVTSSVIILHLYGASTITVSTLLNEFMLIVVGIGVAVLFNVYMPSLEGDLHTKQKQIEANFSKILKEIAAFLRTGDLQWTGTEITQTADLLEKAKSIAFKDVENHLLRNHHPYYHYFQMRQKQFELLEGMLALITRVPSANQQSMIMADFFEELSDSVHPGNTAVLFLEQIRDMKETFRETELPKSREEFETRATLFSLLNTIEQYLIIKRLFKKSDI</sequence>
<dbReference type="GO" id="GO:0005886">
    <property type="term" value="C:plasma membrane"/>
    <property type="evidence" value="ECO:0007669"/>
    <property type="project" value="UniProtKB-SubCell"/>
</dbReference>
<keyword evidence="9" id="KW-1185">Reference proteome</keyword>
<keyword evidence="3 6" id="KW-0812">Transmembrane</keyword>
<dbReference type="InterPro" id="IPR052984">
    <property type="entry name" value="UPF0421"/>
</dbReference>
<evidence type="ECO:0000256" key="1">
    <source>
        <dbReference type="ARBA" id="ARBA00004651"/>
    </source>
</evidence>
<dbReference type="EMBL" id="AVPE01000010">
    <property type="protein sequence ID" value="KGX91286.1"/>
    <property type="molecule type" value="Genomic_DNA"/>
</dbReference>
<dbReference type="STRING" id="1385510.GCA_000425205_02538"/>
<keyword evidence="5 6" id="KW-0472">Membrane</keyword>
<dbReference type="Pfam" id="PF06081">
    <property type="entry name" value="ArAE_1"/>
    <property type="match status" value="1"/>
</dbReference>
<feature type="transmembrane region" description="Helical" evidence="6">
    <location>
        <begin position="75"/>
        <end position="92"/>
    </location>
</feature>
<feature type="transmembrane region" description="Helical" evidence="6">
    <location>
        <begin position="17"/>
        <end position="40"/>
    </location>
</feature>
<proteinExistence type="predicted"/>
<dbReference type="Gene3D" id="1.20.120.940">
    <property type="entry name" value="Putative aromatic acid exporter, C-terminal domain"/>
    <property type="match status" value="1"/>
</dbReference>
<evidence type="ECO:0000256" key="4">
    <source>
        <dbReference type="ARBA" id="ARBA00022989"/>
    </source>
</evidence>
<feature type="domain" description="Putative aromatic acid exporter C-terminal" evidence="7">
    <location>
        <begin position="148"/>
        <end position="310"/>
    </location>
</feature>
<dbReference type="InterPro" id="IPR021062">
    <property type="entry name" value="ArAE_1_C"/>
</dbReference>
<name>A0A0A5GDI8_9BACI</name>
<dbReference type="Pfam" id="PF11728">
    <property type="entry name" value="ArAE_1_C"/>
    <property type="match status" value="1"/>
</dbReference>
<evidence type="ECO:0000256" key="2">
    <source>
        <dbReference type="ARBA" id="ARBA00022475"/>
    </source>
</evidence>
<keyword evidence="4 6" id="KW-1133">Transmembrane helix</keyword>
<comment type="caution">
    <text evidence="8">The sequence shown here is derived from an EMBL/GenBank/DDBJ whole genome shotgun (WGS) entry which is preliminary data.</text>
</comment>
<protein>
    <recommendedName>
        <fullName evidence="7">Putative aromatic acid exporter C-terminal domain-containing protein</fullName>
    </recommendedName>
</protein>
<dbReference type="OrthoDB" id="357521at2"/>
<dbReference type="AlphaFoldDB" id="A0A0A5GDI8"/>
<gene>
    <name evidence="8" type="ORF">N781_04205</name>
</gene>
<evidence type="ECO:0000256" key="6">
    <source>
        <dbReference type="SAM" id="Phobius"/>
    </source>
</evidence>
<dbReference type="eggNOG" id="COG4129">
    <property type="taxonomic scope" value="Bacteria"/>
</dbReference>
<feature type="transmembrane region" description="Helical" evidence="6">
    <location>
        <begin position="125"/>
        <end position="142"/>
    </location>
</feature>
<feature type="transmembrane region" description="Helical" evidence="6">
    <location>
        <begin position="99"/>
        <end position="119"/>
    </location>
</feature>
<dbReference type="RefSeq" id="WP_026800867.1">
    <property type="nucleotide sequence ID" value="NZ_AULI01000010.1"/>
</dbReference>